<evidence type="ECO:0000256" key="1">
    <source>
        <dbReference type="SAM" id="SignalP"/>
    </source>
</evidence>
<evidence type="ECO:0000313" key="2">
    <source>
        <dbReference type="EMBL" id="KZD23893.1"/>
    </source>
</evidence>
<keyword evidence="1" id="KW-0732">Signal</keyword>
<reference evidence="2 3" key="1">
    <citation type="submission" date="2016-03" db="EMBL/GenBank/DDBJ databases">
        <title>Microsymbionts genomes from the relict species Vavilovia formosa (Stev.) Fed.</title>
        <authorList>
            <person name="Kopat V."/>
            <person name="Chirak E."/>
            <person name="Kimeklis A."/>
            <person name="Andronov E."/>
        </authorList>
    </citation>
    <scope>NUCLEOTIDE SEQUENCE [LARGE SCALE GENOMIC DNA]</scope>
    <source>
        <strain evidence="2 3">Vaf07</strain>
    </source>
</reference>
<dbReference type="RefSeq" id="WP_068731748.1">
    <property type="nucleotide sequence ID" value="NZ_JAVDSO010000007.1"/>
</dbReference>
<proteinExistence type="predicted"/>
<evidence type="ECO:0008006" key="4">
    <source>
        <dbReference type="Google" id="ProtNLM"/>
    </source>
</evidence>
<dbReference type="AlphaFoldDB" id="A0A163ZUY2"/>
<name>A0A163ZUY2_9BRAD</name>
<dbReference type="EMBL" id="LVYV01000007">
    <property type="protein sequence ID" value="KZD23893.1"/>
    <property type="molecule type" value="Genomic_DNA"/>
</dbReference>
<protein>
    <recommendedName>
        <fullName evidence="4">Sulfur globule protein</fullName>
    </recommendedName>
</protein>
<evidence type="ECO:0000313" key="3">
    <source>
        <dbReference type="Proteomes" id="UP000076574"/>
    </source>
</evidence>
<sequence length="84" mass="8841">MFRKVTLGLIAAASLGAAALAPSAASAHSWHVGGWHGGWGGYGHHAFYGGPTFYVGGLTDGCLQRRVVETRRGPRVRTVNVCAY</sequence>
<comment type="caution">
    <text evidence="2">The sequence shown here is derived from an EMBL/GenBank/DDBJ whole genome shotgun (WGS) entry which is preliminary data.</text>
</comment>
<feature type="signal peptide" evidence="1">
    <location>
        <begin position="1"/>
        <end position="27"/>
    </location>
</feature>
<organism evidence="2 3">
    <name type="scientific">Tardiphaga robiniae</name>
    <dbReference type="NCBI Taxonomy" id="943830"/>
    <lineage>
        <taxon>Bacteria</taxon>
        <taxon>Pseudomonadati</taxon>
        <taxon>Pseudomonadota</taxon>
        <taxon>Alphaproteobacteria</taxon>
        <taxon>Hyphomicrobiales</taxon>
        <taxon>Nitrobacteraceae</taxon>
        <taxon>Tardiphaga</taxon>
    </lineage>
</organism>
<gene>
    <name evidence="2" type="ORF">A4A58_25165</name>
</gene>
<keyword evidence="3" id="KW-1185">Reference proteome</keyword>
<dbReference type="OrthoDB" id="8256281at2"/>
<dbReference type="Proteomes" id="UP000076574">
    <property type="component" value="Unassembled WGS sequence"/>
</dbReference>
<accession>A0A163ZUY2</accession>
<feature type="chain" id="PRO_5007848419" description="Sulfur globule protein" evidence="1">
    <location>
        <begin position="28"/>
        <end position="84"/>
    </location>
</feature>